<dbReference type="AlphaFoldDB" id="A0A8D8XSY7"/>
<accession>A0A8D8XSY7</accession>
<name>A0A8D8XSY7_9HEMI</name>
<reference evidence="2" key="1">
    <citation type="submission" date="2021-05" db="EMBL/GenBank/DDBJ databases">
        <authorList>
            <person name="Alioto T."/>
            <person name="Alioto T."/>
            <person name="Gomez Garrido J."/>
        </authorList>
    </citation>
    <scope>NUCLEOTIDE SEQUENCE</scope>
</reference>
<dbReference type="EMBL" id="HBUF01342996">
    <property type="protein sequence ID" value="CAG6706102.1"/>
    <property type="molecule type" value="Transcribed_RNA"/>
</dbReference>
<proteinExistence type="predicted"/>
<dbReference type="EMBL" id="HBUF01063166">
    <property type="protein sequence ID" value="CAG6626650.1"/>
    <property type="molecule type" value="Transcribed_RNA"/>
</dbReference>
<evidence type="ECO:0000256" key="1">
    <source>
        <dbReference type="SAM" id="MobiDB-lite"/>
    </source>
</evidence>
<evidence type="ECO:0000313" key="2">
    <source>
        <dbReference type="EMBL" id="CAG6706099.1"/>
    </source>
</evidence>
<dbReference type="EMBL" id="HBUF01342994">
    <property type="protein sequence ID" value="CAG6706100.1"/>
    <property type="molecule type" value="Transcribed_RNA"/>
</dbReference>
<organism evidence="2">
    <name type="scientific">Cacopsylla melanoneura</name>
    <dbReference type="NCBI Taxonomy" id="428564"/>
    <lineage>
        <taxon>Eukaryota</taxon>
        <taxon>Metazoa</taxon>
        <taxon>Ecdysozoa</taxon>
        <taxon>Arthropoda</taxon>
        <taxon>Hexapoda</taxon>
        <taxon>Insecta</taxon>
        <taxon>Pterygota</taxon>
        <taxon>Neoptera</taxon>
        <taxon>Paraneoptera</taxon>
        <taxon>Hemiptera</taxon>
        <taxon>Sternorrhyncha</taxon>
        <taxon>Psylloidea</taxon>
        <taxon>Psyllidae</taxon>
        <taxon>Psyllinae</taxon>
        <taxon>Cacopsylla</taxon>
    </lineage>
</organism>
<protein>
    <submittedName>
        <fullName evidence="2">Uncharacterized protein</fullName>
    </submittedName>
</protein>
<dbReference type="EMBL" id="HBUF01342993">
    <property type="protein sequence ID" value="CAG6706099.1"/>
    <property type="molecule type" value="Transcribed_RNA"/>
</dbReference>
<sequence length="123" mass="12871">MGAKGSTRETLLVDPPPPSDDEFGWGLKGSIGGREGFVEAALLVELVQGANGSDIVPLDSWLRGLMNLAIPPGRPGVAGGVKNTSFSSPLVERASLTNEKLKTSPPPPPSLFRQVELVVVDVL</sequence>
<feature type="region of interest" description="Disordered" evidence="1">
    <location>
        <begin position="1"/>
        <end position="23"/>
    </location>
</feature>